<comment type="caution">
    <text evidence="9">The sequence shown here is derived from an EMBL/GenBank/DDBJ whole genome shotgun (WGS) entry which is preliminary data.</text>
</comment>
<dbReference type="InterPro" id="IPR017045">
    <property type="entry name" value="Malt_Pase/Glycosyl_Hdrlase"/>
</dbReference>
<name>A0A840QKH4_9PSEU</name>
<evidence type="ECO:0000313" key="9">
    <source>
        <dbReference type="EMBL" id="MBB5158913.1"/>
    </source>
</evidence>
<dbReference type="InterPro" id="IPR012341">
    <property type="entry name" value="6hp_glycosidase-like_sf"/>
</dbReference>
<dbReference type="InterPro" id="IPR005194">
    <property type="entry name" value="Glyco_hydro_65_C"/>
</dbReference>
<feature type="domain" description="Glycoside hydrolase family 65 central catalytic" evidence="6">
    <location>
        <begin position="329"/>
        <end position="681"/>
    </location>
</feature>
<keyword evidence="9" id="KW-0328">Glycosyltransferase</keyword>
<evidence type="ECO:0000313" key="10">
    <source>
        <dbReference type="Proteomes" id="UP000584374"/>
    </source>
</evidence>
<evidence type="ECO:0000256" key="5">
    <source>
        <dbReference type="SAM" id="MobiDB-lite"/>
    </source>
</evidence>
<protein>
    <submittedName>
        <fullName evidence="9">Alpha,alpha-trehalose phosphorylase</fullName>
        <ecNumber evidence="9">2.4.1.64</ecNumber>
    </submittedName>
</protein>
<keyword evidence="2" id="KW-0326">Glycosidase</keyword>
<evidence type="ECO:0000256" key="1">
    <source>
        <dbReference type="ARBA" id="ARBA00006768"/>
    </source>
</evidence>
<dbReference type="SUPFAM" id="SSF48208">
    <property type="entry name" value="Six-hairpin glycosidases"/>
    <property type="match status" value="1"/>
</dbReference>
<dbReference type="EMBL" id="JACHIW010000002">
    <property type="protein sequence ID" value="MBB5158913.1"/>
    <property type="molecule type" value="Genomic_DNA"/>
</dbReference>
<organism evidence="9 10">
    <name type="scientific">Saccharopolyspora phatthalungensis</name>
    <dbReference type="NCBI Taxonomy" id="664693"/>
    <lineage>
        <taxon>Bacteria</taxon>
        <taxon>Bacillati</taxon>
        <taxon>Actinomycetota</taxon>
        <taxon>Actinomycetes</taxon>
        <taxon>Pseudonocardiales</taxon>
        <taxon>Pseudonocardiaceae</taxon>
        <taxon>Saccharopolyspora</taxon>
    </lineage>
</organism>
<keyword evidence="10" id="KW-1185">Reference proteome</keyword>
<evidence type="ECO:0000259" key="7">
    <source>
        <dbReference type="Pfam" id="PF03633"/>
    </source>
</evidence>
<sequence>MTTPQLPGYEVAPWELRWRWLDLDALRRTESTFALSNGHIGFRGSFEEGEPSGLPGTYLNGFYERRPLPYAEAGYGYPEDGQTVVNVTDGKIIRLLVEDEPVDMRYGSAPRHERVLDFRSGTLRRHTEWVSPTGRRVRITSERLVSFTQRAIAAIHYEVEPLDGQAQLVVQSELLANEPIEREGGDPRVAAVLEGALVSDFAVGEGNRAVLGHHTRKSGLRMAAAMDHEVDAPGPIWTENRTEEDLARLSVATEVPRGHKLALTKYVAYGWSSQRSPQALRAQVEAALAGARQSGWRGLLDEQRAYLDDFWEAADVEIDGDAELQQAVRFALFHVLQAGARGETRAIPAKGLTGPGYDGHAFWDTETFVLPLLTYTVPDAARSALQWRHSTLDKARNRAAQLGQAGAAFPWRSINGEECSGYWPAGTAAFHVNADVADATARYLAATGDKEFEASTGLELLVETARLWTSLGHHDTHGRFRIDGVTGPDEYTAVVDNNVFTNLMAQRNLHEAAAHCELRPEVARELGVDEEETARWRDAADRMMVPYDEMLEVHPQSERFTRHAQWDFANTPPKNYPLLLHYPYFDLYRKQVVKQADLVLAMWLRGDAFTPEQKARNMAYYEALTVRDSSLSSCVQAVLNAEVGHLELAYDYLGEAALADLHDIYQNVHQGLHIAALSGAWIAAVAGFGGMRDHGGTLSFAPRLPPELSRIAFRICFNDSRICVTIRRDEAIYALLDGPSLHTSHHGKPIVLTQGQPITLPIPPPPQNPPPRQPVGRAPARRRLQPAPGG</sequence>
<dbReference type="RefSeq" id="WP_312864566.1">
    <property type="nucleotide sequence ID" value="NZ_JACHIW010000002.1"/>
</dbReference>
<dbReference type="InterPro" id="IPR037018">
    <property type="entry name" value="GH65_N"/>
</dbReference>
<evidence type="ECO:0000256" key="3">
    <source>
        <dbReference type="PIRSR" id="PIRSR036289-50"/>
    </source>
</evidence>
<dbReference type="Gene3D" id="1.50.10.10">
    <property type="match status" value="1"/>
</dbReference>
<dbReference type="PANTHER" id="PTHR11051">
    <property type="entry name" value="GLYCOSYL HYDROLASE-RELATED"/>
    <property type="match status" value="1"/>
</dbReference>
<gene>
    <name evidence="9" type="ORF">BJ970_006512</name>
</gene>
<dbReference type="GO" id="GO:0004553">
    <property type="term" value="F:hydrolase activity, hydrolyzing O-glycosyl compounds"/>
    <property type="evidence" value="ECO:0007669"/>
    <property type="project" value="TreeGrafter"/>
</dbReference>
<dbReference type="Proteomes" id="UP000584374">
    <property type="component" value="Unassembled WGS sequence"/>
</dbReference>
<dbReference type="GO" id="GO:0030246">
    <property type="term" value="F:carbohydrate binding"/>
    <property type="evidence" value="ECO:0007669"/>
    <property type="project" value="InterPro"/>
</dbReference>
<dbReference type="AlphaFoldDB" id="A0A840QKH4"/>
<evidence type="ECO:0000256" key="4">
    <source>
        <dbReference type="PIRSR" id="PIRSR036289-51"/>
    </source>
</evidence>
<reference evidence="9 10" key="1">
    <citation type="submission" date="2020-08" db="EMBL/GenBank/DDBJ databases">
        <title>Sequencing the genomes of 1000 actinobacteria strains.</title>
        <authorList>
            <person name="Klenk H.-P."/>
        </authorList>
    </citation>
    <scope>NUCLEOTIDE SEQUENCE [LARGE SCALE GENOMIC DNA]</scope>
    <source>
        <strain evidence="9 10">DSM 45584</strain>
    </source>
</reference>
<evidence type="ECO:0000259" key="8">
    <source>
        <dbReference type="Pfam" id="PF03636"/>
    </source>
</evidence>
<dbReference type="Pfam" id="PF03632">
    <property type="entry name" value="Glyco_hydro_65m"/>
    <property type="match status" value="1"/>
</dbReference>
<dbReference type="GO" id="GO:0047656">
    <property type="term" value="F:alpha,alpha-trehalose phosphorylase activity"/>
    <property type="evidence" value="ECO:0007669"/>
    <property type="project" value="UniProtKB-EC"/>
</dbReference>
<accession>A0A840QKH4</accession>
<feature type="compositionally biased region" description="Pro residues" evidence="5">
    <location>
        <begin position="760"/>
        <end position="773"/>
    </location>
</feature>
<comment type="similarity">
    <text evidence="1">Belongs to the glycosyl hydrolase 65 family.</text>
</comment>
<dbReference type="Gene3D" id="2.70.98.40">
    <property type="entry name" value="Glycoside hydrolase, family 65, N-terminal domain"/>
    <property type="match status" value="1"/>
</dbReference>
<dbReference type="FunFam" id="1.50.10.10:FF:000029">
    <property type="entry name" value="Family 65 glycosyl hydrolase"/>
    <property type="match status" value="1"/>
</dbReference>
<keyword evidence="2" id="KW-0378">Hydrolase</keyword>
<dbReference type="EC" id="2.4.1.64" evidence="9"/>
<feature type="domain" description="Glycoside hydrolase family 65 N-terminal" evidence="8">
    <location>
        <begin position="21"/>
        <end position="272"/>
    </location>
</feature>
<proteinExistence type="inferred from homology"/>
<feature type="binding site" evidence="4">
    <location>
        <begin position="363"/>
        <end position="364"/>
    </location>
    <ligand>
        <name>substrate</name>
    </ligand>
</feature>
<feature type="active site" description="Proton donor" evidence="3">
    <location>
        <position position="490"/>
    </location>
</feature>
<dbReference type="PANTHER" id="PTHR11051:SF13">
    <property type="entry name" value="GLYCOSYL TRANSFERASE"/>
    <property type="match status" value="1"/>
</dbReference>
<dbReference type="InterPro" id="IPR005195">
    <property type="entry name" value="Glyco_hydro_65_M"/>
</dbReference>
<dbReference type="Gene3D" id="2.60.420.10">
    <property type="entry name" value="Maltose phosphorylase, domain 3"/>
    <property type="match status" value="1"/>
</dbReference>
<keyword evidence="9" id="KW-0808">Transferase</keyword>
<feature type="domain" description="Glycoside hydrolase family 65 C-terminal" evidence="7">
    <location>
        <begin position="691"/>
        <end position="752"/>
    </location>
</feature>
<dbReference type="InterPro" id="IPR008928">
    <property type="entry name" value="6-hairpin_glycosidase_sf"/>
</dbReference>
<feature type="region of interest" description="Disordered" evidence="5">
    <location>
        <begin position="755"/>
        <end position="790"/>
    </location>
</feature>
<dbReference type="PIRSF" id="PIRSF036289">
    <property type="entry name" value="Glycosyl_hydrolase_malt_phosph"/>
    <property type="match status" value="1"/>
</dbReference>
<dbReference type="InterPro" id="IPR011013">
    <property type="entry name" value="Gal_mutarotase_sf_dom"/>
</dbReference>
<dbReference type="Pfam" id="PF03633">
    <property type="entry name" value="Glyco_hydro_65C"/>
    <property type="match status" value="1"/>
</dbReference>
<evidence type="ECO:0000259" key="6">
    <source>
        <dbReference type="Pfam" id="PF03632"/>
    </source>
</evidence>
<feature type="binding site" evidence="4">
    <location>
        <begin position="594"/>
        <end position="595"/>
    </location>
    <ligand>
        <name>substrate</name>
    </ligand>
</feature>
<dbReference type="Pfam" id="PF03636">
    <property type="entry name" value="Glyco_hydro_65N"/>
    <property type="match status" value="1"/>
</dbReference>
<dbReference type="GO" id="GO:0005975">
    <property type="term" value="P:carbohydrate metabolic process"/>
    <property type="evidence" value="ECO:0007669"/>
    <property type="project" value="InterPro"/>
</dbReference>
<dbReference type="InterPro" id="IPR005196">
    <property type="entry name" value="Glyco_hydro_65_N"/>
</dbReference>
<dbReference type="SUPFAM" id="SSF74650">
    <property type="entry name" value="Galactose mutarotase-like"/>
    <property type="match status" value="1"/>
</dbReference>
<evidence type="ECO:0000256" key="2">
    <source>
        <dbReference type="ARBA" id="ARBA00023295"/>
    </source>
</evidence>